<organism evidence="2">
    <name type="scientific">uncultured Gemmatimonadota bacterium</name>
    <dbReference type="NCBI Taxonomy" id="203437"/>
    <lineage>
        <taxon>Bacteria</taxon>
        <taxon>Pseudomonadati</taxon>
        <taxon>Gemmatimonadota</taxon>
        <taxon>environmental samples</taxon>
    </lineage>
</organism>
<accession>A0A6J4MV09</accession>
<gene>
    <name evidence="2" type="ORF">AVDCRST_MAG68-4998</name>
</gene>
<reference evidence="2" key="1">
    <citation type="submission" date="2020-02" db="EMBL/GenBank/DDBJ databases">
        <authorList>
            <person name="Meier V. D."/>
        </authorList>
    </citation>
    <scope>NUCLEOTIDE SEQUENCE</scope>
    <source>
        <strain evidence="2">AVDCRST_MAG68</strain>
    </source>
</reference>
<protein>
    <submittedName>
        <fullName evidence="2">Biopolymer transport protein ExbD/TolR</fullName>
    </submittedName>
</protein>
<proteinExistence type="predicted"/>
<feature type="region of interest" description="Disordered" evidence="1">
    <location>
        <begin position="1"/>
        <end position="144"/>
    </location>
</feature>
<evidence type="ECO:0000313" key="2">
    <source>
        <dbReference type="EMBL" id="CAA9367412.1"/>
    </source>
</evidence>
<feature type="compositionally biased region" description="Basic residues" evidence="1">
    <location>
        <begin position="29"/>
        <end position="39"/>
    </location>
</feature>
<feature type="compositionally biased region" description="Basic residues" evidence="1">
    <location>
        <begin position="64"/>
        <end position="75"/>
    </location>
</feature>
<feature type="compositionally biased region" description="Basic residues" evidence="1">
    <location>
        <begin position="1"/>
        <end position="15"/>
    </location>
</feature>
<feature type="non-terminal residue" evidence="2">
    <location>
        <position position="1"/>
    </location>
</feature>
<dbReference type="AlphaFoldDB" id="A0A6J4MV09"/>
<sequence>APPSRTRARARRRLQRRDQRHLAGGRGAHAARHLHHHRPHDAGRRGGEPSPRADAVRGLARGCRGVHRPERRHLRGAGGGAVGRVHHAVPGHREGTRRGERVPARRRDRAVRPRPAGAGGDEGRPRGDGGADRRAGAVRRREAV</sequence>
<name>A0A6J4MV09_9BACT</name>
<evidence type="ECO:0000256" key="1">
    <source>
        <dbReference type="SAM" id="MobiDB-lite"/>
    </source>
</evidence>
<feature type="non-terminal residue" evidence="2">
    <location>
        <position position="144"/>
    </location>
</feature>
<feature type="compositionally biased region" description="Basic and acidic residues" evidence="1">
    <location>
        <begin position="91"/>
        <end position="105"/>
    </location>
</feature>
<feature type="compositionally biased region" description="Basic and acidic residues" evidence="1">
    <location>
        <begin position="121"/>
        <end position="144"/>
    </location>
</feature>
<dbReference type="EMBL" id="CADCTW010000227">
    <property type="protein sequence ID" value="CAA9367412.1"/>
    <property type="molecule type" value="Genomic_DNA"/>
</dbReference>